<dbReference type="GO" id="GO:0051731">
    <property type="term" value="F:polynucleotide 5'-hydroxyl-kinase activity"/>
    <property type="evidence" value="ECO:0007669"/>
    <property type="project" value="InterPro"/>
</dbReference>
<accession>A0AAN6ZA23</accession>
<evidence type="ECO:0000259" key="13">
    <source>
        <dbReference type="Pfam" id="PF16575"/>
    </source>
</evidence>
<dbReference type="GO" id="GO:0005524">
    <property type="term" value="F:ATP binding"/>
    <property type="evidence" value="ECO:0007669"/>
    <property type="project" value="UniProtKB-KW"/>
</dbReference>
<proteinExistence type="inferred from homology"/>
<name>A0AAN6ZA23_9PEZI</name>
<dbReference type="AlphaFoldDB" id="A0AAN6ZA23"/>
<evidence type="ECO:0000256" key="6">
    <source>
        <dbReference type="ARBA" id="ARBA00022552"/>
    </source>
</evidence>
<evidence type="ECO:0000256" key="3">
    <source>
        <dbReference type="ARBA" id="ARBA00011003"/>
    </source>
</evidence>
<evidence type="ECO:0000256" key="11">
    <source>
        <dbReference type="ARBA" id="ARBA00023242"/>
    </source>
</evidence>
<keyword evidence="15" id="KW-1185">Reference proteome</keyword>
<comment type="function">
    <text evidence="1">Polynucleotide 5'-kinase involved in rRNA processing.</text>
</comment>
<dbReference type="InterPro" id="IPR045116">
    <property type="entry name" value="Clp1/Grc3"/>
</dbReference>
<evidence type="ECO:0000256" key="10">
    <source>
        <dbReference type="ARBA" id="ARBA00022840"/>
    </source>
</evidence>
<evidence type="ECO:0000256" key="1">
    <source>
        <dbReference type="ARBA" id="ARBA00003798"/>
    </source>
</evidence>
<evidence type="ECO:0000256" key="5">
    <source>
        <dbReference type="ARBA" id="ARBA00019824"/>
    </source>
</evidence>
<dbReference type="Pfam" id="PF16575">
    <property type="entry name" value="CLP1_P"/>
    <property type="match status" value="1"/>
</dbReference>
<organism evidence="14 15">
    <name type="scientific">Trichocladium antarcticum</name>
    <dbReference type="NCBI Taxonomy" id="1450529"/>
    <lineage>
        <taxon>Eukaryota</taxon>
        <taxon>Fungi</taxon>
        <taxon>Dikarya</taxon>
        <taxon>Ascomycota</taxon>
        <taxon>Pezizomycotina</taxon>
        <taxon>Sordariomycetes</taxon>
        <taxon>Sordariomycetidae</taxon>
        <taxon>Sordariales</taxon>
        <taxon>Chaetomiaceae</taxon>
        <taxon>Trichocladium</taxon>
    </lineage>
</organism>
<protein>
    <recommendedName>
        <fullName evidence="5">Polynucleotide 5'-hydroxyl-kinase GRC3</fullName>
    </recommendedName>
    <alternativeName>
        <fullName evidence="4">Polynucleotide 5'-hydroxyl-kinase grc3</fullName>
    </alternativeName>
</protein>
<evidence type="ECO:0000313" key="14">
    <source>
        <dbReference type="EMBL" id="KAK4131405.1"/>
    </source>
</evidence>
<dbReference type="InterPro" id="IPR032319">
    <property type="entry name" value="CLP1_P"/>
</dbReference>
<dbReference type="PANTHER" id="PTHR12755:SF3">
    <property type="entry name" value="POLYNUCLEOTIDE 5'-HYDROXYL-KINASE NOL9"/>
    <property type="match status" value="1"/>
</dbReference>
<feature type="region of interest" description="Disordered" evidence="12">
    <location>
        <begin position="533"/>
        <end position="589"/>
    </location>
</feature>
<dbReference type="GO" id="GO:0005730">
    <property type="term" value="C:nucleolus"/>
    <property type="evidence" value="ECO:0007669"/>
    <property type="project" value="UniProtKB-SubCell"/>
</dbReference>
<keyword evidence="6" id="KW-0698">rRNA processing</keyword>
<keyword evidence="11" id="KW-0539">Nucleus</keyword>
<comment type="caution">
    <text evidence="14">The sequence shown here is derived from an EMBL/GenBank/DDBJ whole genome shotgun (WGS) entry which is preliminary data.</text>
</comment>
<dbReference type="Proteomes" id="UP001304895">
    <property type="component" value="Unassembled WGS sequence"/>
</dbReference>
<reference evidence="14" key="1">
    <citation type="journal article" date="2023" name="Mol. Phylogenet. Evol.">
        <title>Genome-scale phylogeny and comparative genomics of the fungal order Sordariales.</title>
        <authorList>
            <person name="Hensen N."/>
            <person name="Bonometti L."/>
            <person name="Westerberg I."/>
            <person name="Brannstrom I.O."/>
            <person name="Guillou S."/>
            <person name="Cros-Aarteil S."/>
            <person name="Calhoun S."/>
            <person name="Haridas S."/>
            <person name="Kuo A."/>
            <person name="Mondo S."/>
            <person name="Pangilinan J."/>
            <person name="Riley R."/>
            <person name="LaButti K."/>
            <person name="Andreopoulos B."/>
            <person name="Lipzen A."/>
            <person name="Chen C."/>
            <person name="Yan M."/>
            <person name="Daum C."/>
            <person name="Ng V."/>
            <person name="Clum A."/>
            <person name="Steindorff A."/>
            <person name="Ohm R.A."/>
            <person name="Martin F."/>
            <person name="Silar P."/>
            <person name="Natvig D.O."/>
            <person name="Lalanne C."/>
            <person name="Gautier V."/>
            <person name="Ament-Velasquez S.L."/>
            <person name="Kruys A."/>
            <person name="Hutchinson M.I."/>
            <person name="Powell A.J."/>
            <person name="Barry K."/>
            <person name="Miller A.N."/>
            <person name="Grigoriev I.V."/>
            <person name="Debuchy R."/>
            <person name="Gladieux P."/>
            <person name="Hiltunen Thoren M."/>
            <person name="Johannesson H."/>
        </authorList>
    </citation>
    <scope>NUCLEOTIDE SEQUENCE</scope>
    <source>
        <strain evidence="14">CBS 123565</strain>
    </source>
</reference>
<keyword evidence="8" id="KW-0547">Nucleotide-binding</keyword>
<evidence type="ECO:0000256" key="9">
    <source>
        <dbReference type="ARBA" id="ARBA00022777"/>
    </source>
</evidence>
<dbReference type="GO" id="GO:0000448">
    <property type="term" value="P:cleavage in ITS2 between 5.8S rRNA and LSU-rRNA of tricistronic rRNA transcript (SSU-rRNA, 5.8S rRNA, LSU-rRNA)"/>
    <property type="evidence" value="ECO:0007669"/>
    <property type="project" value="TreeGrafter"/>
</dbReference>
<dbReference type="EMBL" id="MU853424">
    <property type="protein sequence ID" value="KAK4131405.1"/>
    <property type="molecule type" value="Genomic_DNA"/>
</dbReference>
<evidence type="ECO:0000256" key="2">
    <source>
        <dbReference type="ARBA" id="ARBA00004604"/>
    </source>
</evidence>
<dbReference type="InterPro" id="IPR027417">
    <property type="entry name" value="P-loop_NTPase"/>
</dbReference>
<evidence type="ECO:0000256" key="7">
    <source>
        <dbReference type="ARBA" id="ARBA00022679"/>
    </source>
</evidence>
<evidence type="ECO:0000256" key="8">
    <source>
        <dbReference type="ARBA" id="ARBA00022741"/>
    </source>
</evidence>
<gene>
    <name evidence="14" type="ORF">BT67DRAFT_458017</name>
</gene>
<keyword evidence="10" id="KW-0067">ATP-binding</keyword>
<dbReference type="Gene3D" id="3.40.50.300">
    <property type="entry name" value="P-loop containing nucleotide triphosphate hydrolases"/>
    <property type="match status" value="1"/>
</dbReference>
<feature type="compositionally biased region" description="Low complexity" evidence="12">
    <location>
        <begin position="545"/>
        <end position="558"/>
    </location>
</feature>
<keyword evidence="9" id="KW-0418">Kinase</keyword>
<evidence type="ECO:0000256" key="12">
    <source>
        <dbReference type="SAM" id="MobiDB-lite"/>
    </source>
</evidence>
<keyword evidence="7" id="KW-0808">Transferase</keyword>
<dbReference type="FunFam" id="3.40.50.300:FF:001156">
    <property type="entry name" value="Polynucleotide 5-hydroxyl-kinase grc3"/>
    <property type="match status" value="1"/>
</dbReference>
<sequence length="700" mass="75668">MATVKKRKLEGRASGSSTPPAVVEKALEKAVEDGPWQTKSETRFTRVLPSRNSKRRSVDEVDAKQAQGNDIDGDDGGSGSEPSGRRAVKQHSSFKPTKTKLQRKAGGRLVLATSEAERLLVLGSYGVRVRAGEATIAGAILSPSDDVQWVHAPHCHAVPVLRTAEDTVLELQPHPAARGLRQLARLNPAFGRLWNETLPQDTDSGRAGKYPASFQIIYTSEDAPKRAVMQELVAPGAWNKKLSGLAAARRKATPVIFLCGPKSSGKSTFGRLLANRFITDRGGARNRPWSSVMVLDLDPGQPEYSPPGVVSLSRISTPNLSPSFCHPTLTPTQGQIRAHAIASVTPALDPSHFIECALDLFAHYQRGPDAKSPLIINTPGWVQGTGLDILSELITALRPTEVLYMSQDGPSETVSTLQSAAAATNPPIPFTPLPSQPTDTAPPRTSLHLRTMQTMSYFHLSQTLAQTATAAATQTWDPAPLTALPPYRVRYTTGFRGILCYDHQPAASLLAEAINGTILALVKVESTRAFRDLLLPPNSSPPAFQPLTTETSPTTQSKTKTKTKTNNKTSNKQPEPPIPLIPNPQGRTLDPRHSRLLGLVLVRGVDAARHELQLLTPLSRDTVSALDGDELVLVAGRFDTPSWAYAEDLCRRRGGGAGEEGVEDGEEGEAEVPWVEMLHGSQKRAVGSKVWRVRRDLGRS</sequence>
<comment type="subcellular location">
    <subcellularLocation>
        <location evidence="2">Nucleus</location>
        <location evidence="2">Nucleolus</location>
    </subcellularLocation>
</comment>
<dbReference type="PANTHER" id="PTHR12755">
    <property type="entry name" value="CLEAVAGE/POLYADENYLATION FACTOR IA SUBUNIT CLP1P"/>
    <property type="match status" value="1"/>
</dbReference>
<feature type="compositionally biased region" description="Basic residues" evidence="12">
    <location>
        <begin position="97"/>
        <end position="106"/>
    </location>
</feature>
<evidence type="ECO:0000256" key="4">
    <source>
        <dbReference type="ARBA" id="ARBA00018706"/>
    </source>
</evidence>
<evidence type="ECO:0000313" key="15">
    <source>
        <dbReference type="Proteomes" id="UP001304895"/>
    </source>
</evidence>
<comment type="similarity">
    <text evidence="3">Belongs to the Clp1 family. NOL9/GRC3 subfamily.</text>
</comment>
<reference evidence="14" key="2">
    <citation type="submission" date="2023-05" db="EMBL/GenBank/DDBJ databases">
        <authorList>
            <consortium name="Lawrence Berkeley National Laboratory"/>
            <person name="Steindorff A."/>
            <person name="Hensen N."/>
            <person name="Bonometti L."/>
            <person name="Westerberg I."/>
            <person name="Brannstrom I.O."/>
            <person name="Guillou S."/>
            <person name="Cros-Aarteil S."/>
            <person name="Calhoun S."/>
            <person name="Haridas S."/>
            <person name="Kuo A."/>
            <person name="Mondo S."/>
            <person name="Pangilinan J."/>
            <person name="Riley R."/>
            <person name="Labutti K."/>
            <person name="Andreopoulos B."/>
            <person name="Lipzen A."/>
            <person name="Chen C."/>
            <person name="Yanf M."/>
            <person name="Daum C."/>
            <person name="Ng V."/>
            <person name="Clum A."/>
            <person name="Ohm R."/>
            <person name="Martin F."/>
            <person name="Silar P."/>
            <person name="Natvig D."/>
            <person name="Lalanne C."/>
            <person name="Gautier V."/>
            <person name="Ament-Velasquez S.L."/>
            <person name="Kruys A."/>
            <person name="Hutchinson M.I."/>
            <person name="Powell A.J."/>
            <person name="Barry K."/>
            <person name="Miller A.N."/>
            <person name="Grigoriev I.V."/>
            <person name="Debuchy R."/>
            <person name="Gladieux P."/>
            <person name="Thoren M.H."/>
            <person name="Johannesson H."/>
        </authorList>
    </citation>
    <scope>NUCLEOTIDE SEQUENCE</scope>
    <source>
        <strain evidence="14">CBS 123565</strain>
    </source>
</reference>
<feature type="domain" description="Clp1 P-loop" evidence="13">
    <location>
        <begin position="260"/>
        <end position="459"/>
    </location>
</feature>
<feature type="region of interest" description="Disordered" evidence="12">
    <location>
        <begin position="1"/>
        <end position="106"/>
    </location>
</feature>